<sequence>MTVIIASGKPKCWDKTVETVPTKASDVYTGTFHRLCRDYTKHFLTTETVLILSPYYGLVELDKVLTETYDVRFNASGINKNTIQASQLKAQWLKLKEPEQSIYLFGGEKFIKVVKAFMTEDESNRVKYPLVGLGGIGYMQQKMKLSLLANEPFHNTKDKII</sequence>
<dbReference type="EMBL" id="CP023483">
    <property type="protein sequence ID" value="ATF26908.1"/>
    <property type="molecule type" value="Genomic_DNA"/>
</dbReference>
<dbReference type="STRING" id="2756.BFR44_04690"/>
<evidence type="ECO:0000313" key="2">
    <source>
        <dbReference type="EMBL" id="ATF26908.1"/>
    </source>
</evidence>
<protein>
    <recommendedName>
        <fullName evidence="1">DUF6884 domain-containing protein</fullName>
    </recommendedName>
</protein>
<dbReference type="RefSeq" id="WP_069125162.1">
    <property type="nucleotide sequence ID" value="NZ_CBCPJR010000001.1"/>
</dbReference>
<dbReference type="AlphaFoldDB" id="A0A1D2LD18"/>
<evidence type="ECO:0000259" key="1">
    <source>
        <dbReference type="Pfam" id="PF21818"/>
    </source>
</evidence>
<keyword evidence="3" id="KW-1185">Reference proteome</keyword>
<feature type="domain" description="DUF6884" evidence="1">
    <location>
        <begin position="19"/>
        <end position="137"/>
    </location>
</feature>
<organism evidence="2 3">
    <name type="scientific">Brochothrix thermosphacta</name>
    <name type="common">Microbacterium thermosphactum</name>
    <dbReference type="NCBI Taxonomy" id="2756"/>
    <lineage>
        <taxon>Bacteria</taxon>
        <taxon>Bacillati</taxon>
        <taxon>Bacillota</taxon>
        <taxon>Bacilli</taxon>
        <taxon>Bacillales</taxon>
        <taxon>Listeriaceae</taxon>
        <taxon>Brochothrix</taxon>
    </lineage>
</organism>
<proteinExistence type="predicted"/>
<gene>
    <name evidence="2" type="ORF">CNY62_11375</name>
</gene>
<dbReference type="InterPro" id="IPR049251">
    <property type="entry name" value="DUF6884"/>
</dbReference>
<dbReference type="KEGG" id="bths:CNY62_11375"/>
<name>A0A1D2LD18_BROTH</name>
<dbReference type="Proteomes" id="UP000243591">
    <property type="component" value="Chromosome"/>
</dbReference>
<reference evidence="2 3" key="1">
    <citation type="submission" date="2017-09" db="EMBL/GenBank/DDBJ databases">
        <title>Complete Genome Sequences of Two Strains of the Meat Spoilage Bacterium Brochothrix thermosphacta Isolated from Ground Chicken.</title>
        <authorList>
            <person name="Paoli G.C."/>
            <person name="Wijey C."/>
            <person name="Chen C.-Y."/>
            <person name="Nguyen L."/>
            <person name="Yan X."/>
            <person name="Irwin P.L."/>
        </authorList>
    </citation>
    <scope>NUCLEOTIDE SEQUENCE [LARGE SCALE GENOMIC DNA]</scope>
    <source>
        <strain evidence="2 3">BI</strain>
    </source>
</reference>
<evidence type="ECO:0000313" key="3">
    <source>
        <dbReference type="Proteomes" id="UP000243591"/>
    </source>
</evidence>
<dbReference type="OrthoDB" id="2364857at2"/>
<dbReference type="Pfam" id="PF21818">
    <property type="entry name" value="DUF6884"/>
    <property type="match status" value="1"/>
</dbReference>
<accession>A0A1D2LD18</accession>